<dbReference type="InterPro" id="IPR024452">
    <property type="entry name" value="DUF3876"/>
</dbReference>
<dbReference type="EMBL" id="JBHSGN010000046">
    <property type="protein sequence ID" value="MFC4673112.1"/>
    <property type="molecule type" value="Genomic_DNA"/>
</dbReference>
<dbReference type="RefSeq" id="WP_379994345.1">
    <property type="nucleotide sequence ID" value="NZ_JBHSGN010000046.1"/>
</dbReference>
<protein>
    <submittedName>
        <fullName evidence="1">DUF3876 domain-containing protein</fullName>
    </submittedName>
</protein>
<name>A0ABV9KTA2_9BACT</name>
<evidence type="ECO:0000313" key="1">
    <source>
        <dbReference type="EMBL" id="MFC4673112.1"/>
    </source>
</evidence>
<accession>A0ABV9KTA2</accession>
<sequence length="101" mass="11739">MFRKNSNVSDPCTARTHFPLREIAGRWVSPGGSPEVRIVFTGTRYRLEFSYDAATVFTCPIRHQWGVTFFYLYGRIRISYDAESDVLILSDYGEYIRADEE</sequence>
<proteinExistence type="predicted"/>
<dbReference type="Proteomes" id="UP001596023">
    <property type="component" value="Unassembled WGS sequence"/>
</dbReference>
<gene>
    <name evidence="1" type="ORF">ACFO6W_05360</name>
</gene>
<keyword evidence="2" id="KW-1185">Reference proteome</keyword>
<comment type="caution">
    <text evidence="1">The sequence shown here is derived from an EMBL/GenBank/DDBJ whole genome shotgun (WGS) entry which is preliminary data.</text>
</comment>
<dbReference type="Pfam" id="PF12992">
    <property type="entry name" value="DUF3876"/>
    <property type="match status" value="1"/>
</dbReference>
<evidence type="ECO:0000313" key="2">
    <source>
        <dbReference type="Proteomes" id="UP001596023"/>
    </source>
</evidence>
<reference evidence="2" key="1">
    <citation type="journal article" date="2019" name="Int. J. Syst. Evol. Microbiol.">
        <title>The Global Catalogue of Microorganisms (GCM) 10K type strain sequencing project: providing services to taxonomists for standard genome sequencing and annotation.</title>
        <authorList>
            <consortium name="The Broad Institute Genomics Platform"/>
            <consortium name="The Broad Institute Genome Sequencing Center for Infectious Disease"/>
            <person name="Wu L."/>
            <person name="Ma J."/>
        </authorList>
    </citation>
    <scope>NUCLEOTIDE SEQUENCE [LARGE SCALE GENOMIC DNA]</scope>
    <source>
        <strain evidence="2">CCUG 66188</strain>
    </source>
</reference>
<organism evidence="1 2">
    <name type="scientific">Dysgonomonas termitidis</name>
    <dbReference type="NCBI Taxonomy" id="1516126"/>
    <lineage>
        <taxon>Bacteria</taxon>
        <taxon>Pseudomonadati</taxon>
        <taxon>Bacteroidota</taxon>
        <taxon>Bacteroidia</taxon>
        <taxon>Bacteroidales</taxon>
        <taxon>Dysgonomonadaceae</taxon>
        <taxon>Dysgonomonas</taxon>
    </lineage>
</organism>